<feature type="transmembrane region" description="Helical" evidence="1">
    <location>
        <begin position="35"/>
        <end position="54"/>
    </location>
</feature>
<keyword evidence="1" id="KW-0472">Membrane</keyword>
<keyword evidence="3" id="KW-1185">Reference proteome</keyword>
<evidence type="ECO:0000256" key="1">
    <source>
        <dbReference type="SAM" id="Phobius"/>
    </source>
</evidence>
<protein>
    <recommendedName>
        <fullName evidence="4">Transmembrane protein</fullName>
    </recommendedName>
</protein>
<reference evidence="2" key="1">
    <citation type="submission" date="2022-08" db="EMBL/GenBank/DDBJ databases">
        <title>Whole genome sequencing of non-tuberculosis mycobacteria type-strains.</title>
        <authorList>
            <person name="Igarashi Y."/>
            <person name="Osugi A."/>
            <person name="Mitarai S."/>
        </authorList>
    </citation>
    <scope>NUCLEOTIDE SEQUENCE</scope>
    <source>
        <strain evidence="2">DSM 45127</strain>
    </source>
</reference>
<feature type="transmembrane region" description="Helical" evidence="1">
    <location>
        <begin position="6"/>
        <end position="23"/>
    </location>
</feature>
<evidence type="ECO:0008006" key="4">
    <source>
        <dbReference type="Google" id="ProtNLM"/>
    </source>
</evidence>
<name>A0ABY3VRK5_9MYCO</name>
<feature type="transmembrane region" description="Helical" evidence="1">
    <location>
        <begin position="60"/>
        <end position="78"/>
    </location>
</feature>
<organism evidence="2 3">
    <name type="scientific">Mycobacterium paraterrae</name>
    <dbReference type="NCBI Taxonomy" id="577492"/>
    <lineage>
        <taxon>Bacteria</taxon>
        <taxon>Bacillati</taxon>
        <taxon>Actinomycetota</taxon>
        <taxon>Actinomycetes</taxon>
        <taxon>Mycobacteriales</taxon>
        <taxon>Mycobacteriaceae</taxon>
        <taxon>Mycobacterium</taxon>
    </lineage>
</organism>
<evidence type="ECO:0000313" key="3">
    <source>
        <dbReference type="Proteomes" id="UP001055336"/>
    </source>
</evidence>
<dbReference type="RefSeq" id="WP_240261862.1">
    <property type="nucleotide sequence ID" value="NZ_CP092488.2"/>
</dbReference>
<gene>
    <name evidence="2" type="ORF">MKK62_01965</name>
</gene>
<dbReference type="Proteomes" id="UP001055336">
    <property type="component" value="Chromosome"/>
</dbReference>
<accession>A0ABY3VRK5</accession>
<keyword evidence="1" id="KW-0812">Transmembrane</keyword>
<dbReference type="EMBL" id="CP092488">
    <property type="protein sequence ID" value="UMB70134.1"/>
    <property type="molecule type" value="Genomic_DNA"/>
</dbReference>
<proteinExistence type="predicted"/>
<keyword evidence="1" id="KW-1133">Transmembrane helix</keyword>
<evidence type="ECO:0000313" key="2">
    <source>
        <dbReference type="EMBL" id="UMB70134.1"/>
    </source>
</evidence>
<sequence length="89" mass="9308">MHTSPLTFVIVGLVLGIGVVAYGRRSDTAQRRSRVLLAGGLVVLAILLAIDFVTKPGERWVSGVGLVGALIAAGGYLYQRVQGSKTRSG</sequence>